<dbReference type="Gene3D" id="3.40.50.300">
    <property type="entry name" value="P-loop containing nucleotide triphosphate hydrolases"/>
    <property type="match status" value="1"/>
</dbReference>
<keyword evidence="4 8" id="KW-0812">Transmembrane</keyword>
<dbReference type="RefSeq" id="WP_012875123.1">
    <property type="nucleotide sequence ID" value="NC_013525.1"/>
</dbReference>
<dbReference type="InterPro" id="IPR027417">
    <property type="entry name" value="P-loop_NTPase"/>
</dbReference>
<dbReference type="KEGG" id="ttr:Tter_1180"/>
<protein>
    <submittedName>
        <fullName evidence="10">Lipopolysaccharide biosynthesis protein</fullName>
    </submittedName>
</protein>
<dbReference type="PANTHER" id="PTHR32309">
    <property type="entry name" value="TYROSINE-PROTEIN KINASE"/>
    <property type="match status" value="1"/>
</dbReference>
<name>D1CBC3_THET1</name>
<organism evidence="10 11">
    <name type="scientific">Thermobaculum terrenum (strain ATCC BAA-798 / CCMEE 7001 / YNP1)</name>
    <dbReference type="NCBI Taxonomy" id="525904"/>
    <lineage>
        <taxon>Bacteria</taxon>
        <taxon>Bacillati</taxon>
        <taxon>Chloroflexota</taxon>
        <taxon>Chloroflexia</taxon>
        <taxon>Candidatus Thermobaculales</taxon>
        <taxon>Candidatus Thermobaculaceae</taxon>
        <taxon>Thermobaculum</taxon>
    </lineage>
</organism>
<reference evidence="11" key="1">
    <citation type="journal article" date="2010" name="Stand. Genomic Sci.">
        <title>Complete genome sequence of 'Thermobaculum terrenum' type strain (YNP1).</title>
        <authorList>
            <person name="Kiss H."/>
            <person name="Cleland D."/>
            <person name="Lapidus A."/>
            <person name="Lucas S."/>
            <person name="Glavina Del Rio T."/>
            <person name="Nolan M."/>
            <person name="Tice H."/>
            <person name="Han C."/>
            <person name="Goodwin L."/>
            <person name="Pitluck S."/>
            <person name="Liolios K."/>
            <person name="Ivanova N."/>
            <person name="Mavromatis K."/>
            <person name="Ovchinnikova G."/>
            <person name="Pati A."/>
            <person name="Chen A."/>
            <person name="Palaniappan K."/>
            <person name="Land M."/>
            <person name="Hauser L."/>
            <person name="Chang Y."/>
            <person name="Jeffries C."/>
            <person name="Lu M."/>
            <person name="Brettin T."/>
            <person name="Detter J."/>
            <person name="Goker M."/>
            <person name="Tindall B."/>
            <person name="Beck B."/>
            <person name="McDermott T."/>
            <person name="Woyke T."/>
            <person name="Bristow J."/>
            <person name="Eisen J."/>
            <person name="Markowitz V."/>
            <person name="Hugenholtz P."/>
            <person name="Kyrpides N."/>
            <person name="Klenk H."/>
            <person name="Cheng J."/>
        </authorList>
    </citation>
    <scope>NUCLEOTIDE SEQUENCE [LARGE SCALE GENOMIC DNA]</scope>
    <source>
        <strain evidence="11">ATCC BAA-798 / YNP1</strain>
    </source>
</reference>
<feature type="coiled-coil region" evidence="7">
    <location>
        <begin position="159"/>
        <end position="232"/>
    </location>
</feature>
<evidence type="ECO:0000256" key="8">
    <source>
        <dbReference type="SAM" id="Phobius"/>
    </source>
</evidence>
<evidence type="ECO:0000313" key="10">
    <source>
        <dbReference type="EMBL" id="ACZ42088.1"/>
    </source>
</evidence>
<evidence type="ECO:0000256" key="7">
    <source>
        <dbReference type="SAM" id="Coils"/>
    </source>
</evidence>
<dbReference type="InterPro" id="IPR050445">
    <property type="entry name" value="Bact_polysacc_biosynth/exp"/>
</dbReference>
<evidence type="ECO:0000256" key="2">
    <source>
        <dbReference type="ARBA" id="ARBA00006683"/>
    </source>
</evidence>
<keyword evidence="5 8" id="KW-1133">Transmembrane helix</keyword>
<keyword evidence="7" id="KW-0175">Coiled coil</keyword>
<proteinExistence type="inferred from homology"/>
<evidence type="ECO:0000256" key="4">
    <source>
        <dbReference type="ARBA" id="ARBA00022692"/>
    </source>
</evidence>
<evidence type="ECO:0000256" key="6">
    <source>
        <dbReference type="ARBA" id="ARBA00023136"/>
    </source>
</evidence>
<dbReference type="EMBL" id="CP001825">
    <property type="protein sequence ID" value="ACZ42088.1"/>
    <property type="molecule type" value="Genomic_DNA"/>
</dbReference>
<evidence type="ECO:0000256" key="3">
    <source>
        <dbReference type="ARBA" id="ARBA00022475"/>
    </source>
</evidence>
<feature type="transmembrane region" description="Helical" evidence="8">
    <location>
        <begin position="21"/>
        <end position="47"/>
    </location>
</feature>
<dbReference type="Proteomes" id="UP000000323">
    <property type="component" value="Chromosome 1"/>
</dbReference>
<dbReference type="GO" id="GO:0005886">
    <property type="term" value="C:plasma membrane"/>
    <property type="evidence" value="ECO:0007669"/>
    <property type="project" value="UniProtKB-SubCell"/>
</dbReference>
<dbReference type="PANTHER" id="PTHR32309:SF13">
    <property type="entry name" value="FERRIC ENTEROBACTIN TRANSPORT PROTEIN FEPE"/>
    <property type="match status" value="1"/>
</dbReference>
<dbReference type="InterPro" id="IPR003856">
    <property type="entry name" value="LPS_length_determ_N"/>
</dbReference>
<accession>D1CBC3</accession>
<dbReference type="STRING" id="525904.Tter_1180"/>
<keyword evidence="3" id="KW-1003">Cell membrane</keyword>
<evidence type="ECO:0000313" key="11">
    <source>
        <dbReference type="Proteomes" id="UP000000323"/>
    </source>
</evidence>
<dbReference type="eggNOG" id="COG0489">
    <property type="taxonomic scope" value="Bacteria"/>
</dbReference>
<dbReference type="Pfam" id="PF02706">
    <property type="entry name" value="Wzz"/>
    <property type="match status" value="1"/>
</dbReference>
<sequence length="507" mass="55803">MSESPRWVSPRQEPAIGLGEYLWMLIRNWWILLVIAALLSAAGYTWATYQYPSYSASAVLMVNPSSTPGQIDPRYLQVANSMIGTYQEIITSQPVLSNVAKEIGWKGRISALKDHFDAKNPINTQLLEINATFNDPQTSVKALNALIQGFYSWYSQRLRADIQSDLQQLNREIAQASAQVDDARAVYREALRSADSSTPAGRQEVRQAQLALAQANNTYQGLLQQRRDLQVQILSPDLGITTIIPAHLSGSPSRSSKILNTLAGLLIGLGLGSVLSVVKERARRRVFSKSQVEQYLGVQVLGDVKLSRFRRLDVESLSRTPSVRLIAAKIRRDLLGSEDRVGTVSTTEDTDQQVKVAAAIAKAMSYTASRVLLVECATKKPALTKVFDQDNDKHLRVGDSSPAVVSSIENLDLMLVPPASNSRDFSDLALHNLISDTKDVASFALLYIADPINNTNSDLLAGNKVDCCVIVTQRNKTLLSKLEETARYLDIMGCYVAGIVLVRETLL</sequence>
<dbReference type="eggNOG" id="COG3206">
    <property type="taxonomic scope" value="Bacteria"/>
</dbReference>
<dbReference type="AlphaFoldDB" id="D1CBC3"/>
<evidence type="ECO:0000259" key="9">
    <source>
        <dbReference type="Pfam" id="PF02706"/>
    </source>
</evidence>
<keyword evidence="11" id="KW-1185">Reference proteome</keyword>
<comment type="similarity">
    <text evidence="2">Belongs to the CpsC/CapA family.</text>
</comment>
<dbReference type="HOGENOM" id="CLU_009912_4_1_0"/>
<keyword evidence="6 8" id="KW-0472">Membrane</keyword>
<dbReference type="OrthoDB" id="2360475at2"/>
<evidence type="ECO:0000256" key="1">
    <source>
        <dbReference type="ARBA" id="ARBA00004651"/>
    </source>
</evidence>
<feature type="domain" description="Polysaccharide chain length determinant N-terminal" evidence="9">
    <location>
        <begin position="16"/>
        <end position="102"/>
    </location>
</feature>
<evidence type="ECO:0000256" key="5">
    <source>
        <dbReference type="ARBA" id="ARBA00022989"/>
    </source>
</evidence>
<comment type="subcellular location">
    <subcellularLocation>
        <location evidence="1">Cell membrane</location>
        <topology evidence="1">Multi-pass membrane protein</topology>
    </subcellularLocation>
</comment>
<dbReference type="GO" id="GO:0004713">
    <property type="term" value="F:protein tyrosine kinase activity"/>
    <property type="evidence" value="ECO:0007669"/>
    <property type="project" value="TreeGrafter"/>
</dbReference>
<gene>
    <name evidence="10" type="ordered locus">Tter_1180</name>
</gene>